<feature type="domain" description="Flagellar basal-body/hook protein C-terminal" evidence="7">
    <location>
        <begin position="495"/>
        <end position="538"/>
    </location>
</feature>
<evidence type="ECO:0000313" key="10">
    <source>
        <dbReference type="EMBL" id="EGB15045.1"/>
    </source>
</evidence>
<feature type="domain" description="Flagellar basal body rod protein N-terminal" evidence="6">
    <location>
        <begin position="6"/>
        <end position="36"/>
    </location>
</feature>
<dbReference type="SUPFAM" id="SSF117143">
    <property type="entry name" value="Flagellar hook protein flgE"/>
    <property type="match status" value="1"/>
</dbReference>
<evidence type="ECO:0000256" key="1">
    <source>
        <dbReference type="ARBA" id="ARBA00004117"/>
    </source>
</evidence>
<sequence length="541" mass="57280">MSFGSMYVGATGVIAHSQGMSVLANNLANVNTIGYKRSDILFGDLISQQVATGGALYDNGDVRINQMGMGVAVSAIRGIFTEGALSETTEATDLAISGQGFFGVNDPSGTIRGASHYTRAGDFRFDNEAYLVNSEGYRLQGFAYDRETGEWATAVSDVQLPYEDVDVDGQTARVVRSQPFATTSVEVVTRLDHSAASQISNEDNPFFAMLEAYTANQSNAASPFGDGLPQYSTAIDVYDEDGNSYEMNIYFDPVETTNLSNAVPGYSYWEYLIAMPEDSDASAAFGTSAAGLAGLGVLTFNAQGALIDQSAFTLDPAGTSAAGGTSLSSWVPATFSDDGLPQFNYLFGSNGAATGGVSTIAYDFGINSDTASWTTGGASNAAAVGTNVNALPGLDATNRDARVTTSYDLPSATLYNIQDGYTWGYLNYVSVDEEGILSGHFTNGQTEELYQVAVYKFNSPWGLRRDGGTNFVATEASGTAMVGTAGDRGRGIINQNSLEESNVDMSTEFSNMILTQRGYQANTKVITTADSMLNTLISIKR</sequence>
<evidence type="ECO:0000259" key="7">
    <source>
        <dbReference type="Pfam" id="PF06429"/>
    </source>
</evidence>
<evidence type="ECO:0000259" key="8">
    <source>
        <dbReference type="Pfam" id="PF07559"/>
    </source>
</evidence>
<evidence type="ECO:0000259" key="9">
    <source>
        <dbReference type="Pfam" id="PF22692"/>
    </source>
</evidence>
<name>F0JGC8_9BACT</name>
<dbReference type="Proteomes" id="UP000007845">
    <property type="component" value="Chromosome"/>
</dbReference>
<reference evidence="10 11" key="1">
    <citation type="journal article" date="2011" name="J. Bacteriol.">
        <title>Genome sequence of the mercury-methylating strain Desulfovibrio desulfuricans ND132.</title>
        <authorList>
            <person name="Brown S.D."/>
            <person name="Gilmour C.C."/>
            <person name="Kucken A.M."/>
            <person name="Wall J.D."/>
            <person name="Elias D.A."/>
            <person name="Brandt C.C."/>
            <person name="Podar M."/>
            <person name="Chertkov O."/>
            <person name="Held B."/>
            <person name="Bruce D.C."/>
            <person name="Detter J.C."/>
            <person name="Tapia R."/>
            <person name="Han C.S."/>
            <person name="Goodwin L.A."/>
            <person name="Cheng J.F."/>
            <person name="Pitluck S."/>
            <person name="Woyke T."/>
            <person name="Mikhailova N."/>
            <person name="Ivanova N.N."/>
            <person name="Han J."/>
            <person name="Lucas S."/>
            <person name="Lapidus A.L."/>
            <person name="Land M.L."/>
            <person name="Hauser L.J."/>
            <person name="Palumbo A.V."/>
        </authorList>
    </citation>
    <scope>NUCLEOTIDE SEQUENCE [LARGE SCALE GENOMIC DNA]</scope>
    <source>
        <strain evidence="10 11">ND132</strain>
    </source>
</reference>
<dbReference type="RefSeq" id="WP_014322472.1">
    <property type="nucleotide sequence ID" value="NC_016803.1"/>
</dbReference>
<feature type="domain" description="Flagellar hook protein FlgE/F/G-like D1" evidence="9">
    <location>
        <begin position="95"/>
        <end position="161"/>
    </location>
</feature>
<dbReference type="PANTHER" id="PTHR30435">
    <property type="entry name" value="FLAGELLAR PROTEIN"/>
    <property type="match status" value="1"/>
</dbReference>
<dbReference type="Pfam" id="PF00460">
    <property type="entry name" value="Flg_bb_rod"/>
    <property type="match status" value="1"/>
</dbReference>
<dbReference type="InterPro" id="IPR020013">
    <property type="entry name" value="Flagellar_FlgE/F/G"/>
</dbReference>
<keyword evidence="10" id="KW-0966">Cell projection</keyword>
<keyword evidence="10" id="KW-0282">Flagellum</keyword>
<dbReference type="GO" id="GO:0009425">
    <property type="term" value="C:bacterial-type flagellum basal body"/>
    <property type="evidence" value="ECO:0007669"/>
    <property type="project" value="UniProtKB-SubCell"/>
</dbReference>
<evidence type="ECO:0000313" key="11">
    <source>
        <dbReference type="Proteomes" id="UP000007845"/>
    </source>
</evidence>
<dbReference type="InterPro" id="IPR001444">
    <property type="entry name" value="Flag_bb_rod_N"/>
</dbReference>
<dbReference type="InterPro" id="IPR037058">
    <property type="entry name" value="Falgellar_hook_FlgE_sf"/>
</dbReference>
<protein>
    <recommendedName>
        <fullName evidence="3 5">Flagellar hook protein FlgE</fullName>
    </recommendedName>
</protein>
<dbReference type="OrthoDB" id="9804559at2"/>
<dbReference type="eggNOG" id="COG1749">
    <property type="taxonomic scope" value="Bacteria"/>
</dbReference>
<proteinExistence type="inferred from homology"/>
<dbReference type="PROSITE" id="PS00588">
    <property type="entry name" value="FLAGELLA_BB_ROD"/>
    <property type="match status" value="1"/>
</dbReference>
<dbReference type="InterPro" id="IPR019776">
    <property type="entry name" value="Flagellar_basal_body_rod_CS"/>
</dbReference>
<dbReference type="STRING" id="641491.DND132_1839"/>
<dbReference type="GO" id="GO:0005829">
    <property type="term" value="C:cytosol"/>
    <property type="evidence" value="ECO:0007669"/>
    <property type="project" value="TreeGrafter"/>
</dbReference>
<dbReference type="KEGG" id="ddn:DND132_1839"/>
<dbReference type="NCBIfam" id="TIGR03506">
    <property type="entry name" value="FlgEFG_subfam"/>
    <property type="match status" value="1"/>
</dbReference>
<dbReference type="InterPro" id="IPR010930">
    <property type="entry name" value="Flg_bb/hook_C_dom"/>
</dbReference>
<comment type="subcellular location">
    <subcellularLocation>
        <location evidence="1 5">Bacterial flagellum basal body</location>
    </subcellularLocation>
</comment>
<dbReference type="AlphaFoldDB" id="F0JGC8"/>
<dbReference type="GO" id="GO:0071978">
    <property type="term" value="P:bacterial-type flagellum-dependent swarming motility"/>
    <property type="evidence" value="ECO:0007669"/>
    <property type="project" value="TreeGrafter"/>
</dbReference>
<dbReference type="GO" id="GO:0009424">
    <property type="term" value="C:bacterial-type flagellum hook"/>
    <property type="evidence" value="ECO:0007669"/>
    <property type="project" value="TreeGrafter"/>
</dbReference>
<evidence type="ECO:0000256" key="3">
    <source>
        <dbReference type="ARBA" id="ARBA00019015"/>
    </source>
</evidence>
<comment type="similarity">
    <text evidence="2 5">Belongs to the flagella basal body rod proteins family.</text>
</comment>
<evidence type="ECO:0000256" key="5">
    <source>
        <dbReference type="RuleBase" id="RU362116"/>
    </source>
</evidence>
<dbReference type="InterPro" id="IPR037925">
    <property type="entry name" value="FlgE/F/G-like"/>
</dbReference>
<feature type="domain" description="Flagellar hook protein FlgE D2" evidence="8">
    <location>
        <begin position="224"/>
        <end position="421"/>
    </location>
</feature>
<dbReference type="Pfam" id="PF07559">
    <property type="entry name" value="FlgE_D2"/>
    <property type="match status" value="1"/>
</dbReference>
<evidence type="ECO:0000256" key="4">
    <source>
        <dbReference type="ARBA" id="ARBA00023143"/>
    </source>
</evidence>
<dbReference type="HOGENOM" id="CLU_013687_2_1_7"/>
<dbReference type="InterPro" id="IPR053967">
    <property type="entry name" value="LlgE_F_G-like_D1"/>
</dbReference>
<keyword evidence="10" id="KW-0969">Cilium</keyword>
<keyword evidence="4 5" id="KW-0975">Bacterial flagellum</keyword>
<dbReference type="Pfam" id="PF22692">
    <property type="entry name" value="LlgE_F_G_D1"/>
    <property type="match status" value="1"/>
</dbReference>
<gene>
    <name evidence="10" type="ORF">DND132_1839</name>
</gene>
<dbReference type="Gene3D" id="2.60.98.20">
    <property type="entry name" value="Flagellar hook protein FlgE"/>
    <property type="match status" value="1"/>
</dbReference>
<dbReference type="Pfam" id="PF06429">
    <property type="entry name" value="Flg_bbr_C"/>
    <property type="match status" value="1"/>
</dbReference>
<evidence type="ECO:0000259" key="6">
    <source>
        <dbReference type="Pfam" id="PF00460"/>
    </source>
</evidence>
<comment type="function">
    <text evidence="5">A flexible structure which links the flagellar filament to the drive apparatus in the basal body.</text>
</comment>
<organism evidence="10 11">
    <name type="scientific">Pseudodesulfovibrio mercurii</name>
    <dbReference type="NCBI Taxonomy" id="641491"/>
    <lineage>
        <taxon>Bacteria</taxon>
        <taxon>Pseudomonadati</taxon>
        <taxon>Thermodesulfobacteriota</taxon>
        <taxon>Desulfovibrionia</taxon>
        <taxon>Desulfovibrionales</taxon>
        <taxon>Desulfovibrionaceae</taxon>
    </lineage>
</organism>
<dbReference type="EMBL" id="CP003220">
    <property type="protein sequence ID" value="EGB15045.1"/>
    <property type="molecule type" value="Genomic_DNA"/>
</dbReference>
<keyword evidence="11" id="KW-1185">Reference proteome</keyword>
<accession>F0JGC8</accession>
<dbReference type="InterPro" id="IPR011491">
    <property type="entry name" value="FlgE_D2"/>
</dbReference>
<dbReference type="PANTHER" id="PTHR30435:SF1">
    <property type="entry name" value="FLAGELLAR HOOK PROTEIN FLGE"/>
    <property type="match status" value="1"/>
</dbReference>
<evidence type="ECO:0000256" key="2">
    <source>
        <dbReference type="ARBA" id="ARBA00009677"/>
    </source>
</evidence>